<proteinExistence type="predicted"/>
<dbReference type="AlphaFoldDB" id="A0AA97J1B5"/>
<keyword evidence="1" id="KW-0732">Signal</keyword>
<evidence type="ECO:0000256" key="1">
    <source>
        <dbReference type="SAM" id="SignalP"/>
    </source>
</evidence>
<evidence type="ECO:0000313" key="3">
    <source>
        <dbReference type="RefSeq" id="XP_054829379.1"/>
    </source>
</evidence>
<protein>
    <submittedName>
        <fullName evidence="3">Keratin-associated protein 5-4-like</fullName>
    </submittedName>
</protein>
<dbReference type="GeneID" id="129325619"/>
<gene>
    <name evidence="3" type="primary">LOC129325619</name>
</gene>
<keyword evidence="2" id="KW-1185">Reference proteome</keyword>
<dbReference type="RefSeq" id="XP_054829379.1">
    <property type="nucleotide sequence ID" value="XM_054973404.1"/>
</dbReference>
<dbReference type="Proteomes" id="UP001190640">
    <property type="component" value="Chromosome 1"/>
</dbReference>
<reference evidence="3" key="1">
    <citation type="submission" date="2025-08" db="UniProtKB">
        <authorList>
            <consortium name="RefSeq"/>
        </authorList>
    </citation>
    <scope>IDENTIFICATION</scope>
    <source>
        <tissue evidence="3">Blood</tissue>
    </source>
</reference>
<sequence>MPHFLLPCCCCQPCCCKPCCKPCCEQTCCKPCCPPCCQTKKWRQRTPEYKTMEKPSFPLTNMCDCCGSNNDTTIIAVPCGNQGGCCQPCCRCQPCCCQPCCCKPSCQQTCCAPCCPPCCQSKKSC</sequence>
<accession>A0AA97J1B5</accession>
<dbReference type="KEGG" id="emc:129325619"/>
<evidence type="ECO:0000313" key="2">
    <source>
        <dbReference type="Proteomes" id="UP001190640"/>
    </source>
</evidence>
<organism evidence="2 3">
    <name type="scientific">Eublepharis macularius</name>
    <name type="common">Leopard gecko</name>
    <name type="synonym">Cyrtodactylus macularius</name>
    <dbReference type="NCBI Taxonomy" id="481883"/>
    <lineage>
        <taxon>Eukaryota</taxon>
        <taxon>Metazoa</taxon>
        <taxon>Chordata</taxon>
        <taxon>Craniata</taxon>
        <taxon>Vertebrata</taxon>
        <taxon>Euteleostomi</taxon>
        <taxon>Lepidosauria</taxon>
        <taxon>Squamata</taxon>
        <taxon>Bifurcata</taxon>
        <taxon>Gekkota</taxon>
        <taxon>Eublepharidae</taxon>
        <taxon>Eublepharinae</taxon>
        <taxon>Eublepharis</taxon>
    </lineage>
</organism>
<feature type="signal peptide" evidence="1">
    <location>
        <begin position="1"/>
        <end position="16"/>
    </location>
</feature>
<feature type="chain" id="PRO_5041717542" evidence="1">
    <location>
        <begin position="17"/>
        <end position="125"/>
    </location>
</feature>
<name>A0AA97J1B5_EUBMA</name>